<feature type="region of interest" description="Disordered" evidence="1">
    <location>
        <begin position="193"/>
        <end position="227"/>
    </location>
</feature>
<dbReference type="AlphaFoldDB" id="A0A2S4PJT7"/>
<evidence type="ECO:0000256" key="1">
    <source>
        <dbReference type="SAM" id="MobiDB-lite"/>
    </source>
</evidence>
<name>A0A2S4PJT7_9PEZI</name>
<comment type="caution">
    <text evidence="2">The sequence shown here is derived from an EMBL/GenBank/DDBJ whole genome shotgun (WGS) entry which is preliminary data.</text>
</comment>
<reference evidence="2 3" key="1">
    <citation type="submission" date="2017-10" db="EMBL/GenBank/DDBJ databases">
        <title>Development of genomic resources for the powdery mildew, Erysiphe pulchra.</title>
        <authorList>
            <person name="Wadl P.A."/>
            <person name="Mack B.M."/>
            <person name="Moore G."/>
            <person name="Beltz S.B."/>
        </authorList>
    </citation>
    <scope>NUCLEOTIDE SEQUENCE [LARGE SCALE GENOMIC DNA]</scope>
    <source>
        <strain evidence="2">Cflorida</strain>
    </source>
</reference>
<dbReference type="OrthoDB" id="10533172at2759"/>
<organism evidence="2 3">
    <name type="scientific">Erysiphe pulchra</name>
    <dbReference type="NCBI Taxonomy" id="225359"/>
    <lineage>
        <taxon>Eukaryota</taxon>
        <taxon>Fungi</taxon>
        <taxon>Dikarya</taxon>
        <taxon>Ascomycota</taxon>
        <taxon>Pezizomycotina</taxon>
        <taxon>Leotiomycetes</taxon>
        <taxon>Erysiphales</taxon>
        <taxon>Erysiphaceae</taxon>
        <taxon>Erysiphe</taxon>
    </lineage>
</organism>
<evidence type="ECO:0000313" key="3">
    <source>
        <dbReference type="Proteomes" id="UP000237438"/>
    </source>
</evidence>
<dbReference type="Proteomes" id="UP000237438">
    <property type="component" value="Unassembled WGS sequence"/>
</dbReference>
<keyword evidence="3" id="KW-1185">Reference proteome</keyword>
<dbReference type="EMBL" id="PEDP01003288">
    <property type="protein sequence ID" value="POS82291.1"/>
    <property type="molecule type" value="Genomic_DNA"/>
</dbReference>
<gene>
    <name evidence="2" type="ORF">EPUL_005994</name>
</gene>
<sequence>MSNDLAPDQSRKCSTLNCNGVTAGEIPKVDLNMQPLVETTARRDRAFRVPGEVNTFERPDKGMTIDLFLLLGLPWLHSVKDVIDIQKSQIKLGDRKYSEKRTFEFTKYHCLLLQPTKVSFKGALRKKPYLNQKEIILGKSKRSNALNDKNSSTIIGKEILSNDSLVSWVEESIYSSGSEVIVNDPVNRQSHKIKDYVSASTDSDLSTEDNYSPDKNSSAQNSEDSIN</sequence>
<evidence type="ECO:0000313" key="2">
    <source>
        <dbReference type="EMBL" id="POS82291.1"/>
    </source>
</evidence>
<proteinExistence type="predicted"/>
<accession>A0A2S4PJT7</accession>
<protein>
    <submittedName>
        <fullName evidence="2">Uncharacterized protein</fullName>
    </submittedName>
</protein>
<feature type="compositionally biased region" description="Polar residues" evidence="1">
    <location>
        <begin position="198"/>
        <end position="227"/>
    </location>
</feature>